<evidence type="ECO:0000313" key="7">
    <source>
        <dbReference type="EMBL" id="BAY59902.1"/>
    </source>
</evidence>
<protein>
    <recommendedName>
        <fullName evidence="6">Tc3 transposase DNA binding domain-containing protein</fullName>
    </recommendedName>
</protein>
<feature type="domain" description="Tc3 transposase DNA binding" evidence="6">
    <location>
        <begin position="45"/>
        <end position="82"/>
    </location>
</feature>
<dbReference type="Gene3D" id="1.10.10.60">
    <property type="entry name" value="Homeodomain-like"/>
    <property type="match status" value="1"/>
</dbReference>
<dbReference type="AlphaFoldDB" id="A0A1Z4JT53"/>
<dbReference type="InterPro" id="IPR005063">
    <property type="entry name" value="Transposase_27"/>
</dbReference>
<dbReference type="PANTHER" id="PTHR33293:SF1">
    <property type="entry name" value="INSERTION ELEMENT IS1 1 PROTEIN INSB-RELATED"/>
    <property type="match status" value="1"/>
</dbReference>
<comment type="similarity">
    <text evidence="2">Belongs to the transposase 27 family.</text>
</comment>
<gene>
    <name evidence="7" type="ORF">NIES2135_67790</name>
</gene>
<dbReference type="GO" id="GO:0004803">
    <property type="term" value="F:transposase activity"/>
    <property type="evidence" value="ECO:0007669"/>
    <property type="project" value="InterPro"/>
</dbReference>
<geneLocation type="plasmid" evidence="7">
    <name>plasmid2</name>
</geneLocation>
<keyword evidence="7" id="KW-0614">Plasmid</keyword>
<dbReference type="GO" id="GO:0003677">
    <property type="term" value="F:DNA binding"/>
    <property type="evidence" value="ECO:0007669"/>
    <property type="project" value="InterPro"/>
</dbReference>
<evidence type="ECO:0000256" key="3">
    <source>
        <dbReference type="ARBA" id="ARBA00022578"/>
    </source>
</evidence>
<dbReference type="PANTHER" id="PTHR33293">
    <property type="entry name" value="INSERTION ELEMENT IS1 1 PROTEIN INSB-RELATED"/>
    <property type="match status" value="1"/>
</dbReference>
<accession>A0A1Z4JT53</accession>
<dbReference type="GO" id="GO:0006313">
    <property type="term" value="P:DNA transposition"/>
    <property type="evidence" value="ECO:0007669"/>
    <property type="project" value="InterPro"/>
</dbReference>
<evidence type="ECO:0000256" key="2">
    <source>
        <dbReference type="ARBA" id="ARBA00008841"/>
    </source>
</evidence>
<keyword evidence="3" id="KW-0815">Transposition</keyword>
<proteinExistence type="inferred from homology"/>
<keyword evidence="4" id="KW-0233">DNA recombination</keyword>
<comment type="function">
    <text evidence="1">Absolutely required for transposition of IS1.</text>
</comment>
<dbReference type="NCBIfam" id="NF033558">
    <property type="entry name" value="transpos_IS1"/>
    <property type="match status" value="1"/>
</dbReference>
<organism evidence="7 8">
    <name type="scientific">Leptolyngbya boryana NIES-2135</name>
    <dbReference type="NCBI Taxonomy" id="1973484"/>
    <lineage>
        <taxon>Bacteria</taxon>
        <taxon>Bacillati</taxon>
        <taxon>Cyanobacteriota</taxon>
        <taxon>Cyanophyceae</taxon>
        <taxon>Leptolyngbyales</taxon>
        <taxon>Leptolyngbyaceae</taxon>
        <taxon>Leptolyngbya group</taxon>
        <taxon>Leptolyngbya</taxon>
    </lineage>
</organism>
<evidence type="ECO:0000313" key="8">
    <source>
        <dbReference type="Proteomes" id="UP000217895"/>
    </source>
</evidence>
<dbReference type="Pfam" id="PF03400">
    <property type="entry name" value="DDE_Tnp_IS1"/>
    <property type="match status" value="1"/>
</dbReference>
<feature type="region of interest" description="Disordered" evidence="5">
    <location>
        <begin position="1"/>
        <end position="24"/>
    </location>
</feature>
<dbReference type="Proteomes" id="UP000217895">
    <property type="component" value="Plasmid Plasmid2 dna"/>
</dbReference>
<evidence type="ECO:0000259" key="6">
    <source>
        <dbReference type="Pfam" id="PF11427"/>
    </source>
</evidence>
<dbReference type="InterPro" id="IPR025898">
    <property type="entry name" value="Tc3_transposase_DNA-bd_dom"/>
</dbReference>
<keyword evidence="8" id="KW-1185">Reference proteome</keyword>
<name>A0A1Z4JT53_LEPBY</name>
<dbReference type="InterPro" id="IPR051354">
    <property type="entry name" value="Transposase_27_IS1"/>
</dbReference>
<sequence length="175" mass="19953">MEALHPCPSCGSEAVSRNGHTRHGKQNYKCRDCGRQFVLDPQWQALSEEQQGLIERMLLERISLAGIARVLQRSEDCIQRYVNRKANQVKQQVEVSAKPKKRLSVQMDELWSFVDDKGNPQWVWIALDATTREIVGLYIGDRSGASASALWQSLPPIYRQCAVIYTVQNCMNFGR</sequence>
<reference evidence="7 8" key="1">
    <citation type="submission" date="2017-06" db="EMBL/GenBank/DDBJ databases">
        <title>Genome sequencing of cyanobaciteial culture collection at National Institute for Environmental Studies (NIES).</title>
        <authorList>
            <person name="Hirose Y."/>
            <person name="Shimura Y."/>
            <person name="Fujisawa T."/>
            <person name="Nakamura Y."/>
            <person name="Kawachi M."/>
        </authorList>
    </citation>
    <scope>NUCLEOTIDE SEQUENCE [LARGE SCALE GENOMIC DNA]</scope>
    <source>
        <strain evidence="7 8">NIES-2135</strain>
        <plasmid evidence="8">Plasmid Plasmid2 dna</plasmid>
    </source>
</reference>
<dbReference type="EMBL" id="AP018205">
    <property type="protein sequence ID" value="BAY59902.1"/>
    <property type="molecule type" value="Genomic_DNA"/>
</dbReference>
<evidence type="ECO:0000256" key="1">
    <source>
        <dbReference type="ARBA" id="ARBA00004091"/>
    </source>
</evidence>
<evidence type="ECO:0000256" key="5">
    <source>
        <dbReference type="SAM" id="MobiDB-lite"/>
    </source>
</evidence>
<evidence type="ECO:0000256" key="4">
    <source>
        <dbReference type="ARBA" id="ARBA00023172"/>
    </source>
</evidence>
<dbReference type="Pfam" id="PF11427">
    <property type="entry name" value="HTH_Tnp_Tc3_1"/>
    <property type="match status" value="1"/>
</dbReference>